<evidence type="ECO:0000256" key="1">
    <source>
        <dbReference type="SAM" id="Phobius"/>
    </source>
</evidence>
<dbReference type="OrthoDB" id="10333208at2759"/>
<evidence type="ECO:0000313" key="4">
    <source>
        <dbReference type="Proteomes" id="UP001165065"/>
    </source>
</evidence>
<dbReference type="AlphaFoldDB" id="A0A9W7LFR9"/>
<accession>A0A9W7LFR9</accession>
<proteinExistence type="predicted"/>
<feature type="domain" description="Agglutinin C-terminal" evidence="2">
    <location>
        <begin position="113"/>
        <end position="203"/>
    </location>
</feature>
<keyword evidence="1" id="KW-1133">Transmembrane helix</keyword>
<evidence type="ECO:0000313" key="3">
    <source>
        <dbReference type="EMBL" id="GMI48463.1"/>
    </source>
</evidence>
<keyword evidence="1" id="KW-0812">Transmembrane</keyword>
<dbReference type="InterPro" id="IPR040600">
    <property type="entry name" value="Agglutinin_C"/>
</dbReference>
<dbReference type="Gene3D" id="3.30.460.70">
    <property type="match status" value="1"/>
</dbReference>
<dbReference type="Proteomes" id="UP001165065">
    <property type="component" value="Unassembled WGS sequence"/>
</dbReference>
<comment type="caution">
    <text evidence="3">The sequence shown here is derived from an EMBL/GenBank/DDBJ whole genome shotgun (WGS) entry which is preliminary data.</text>
</comment>
<keyword evidence="1" id="KW-0472">Membrane</keyword>
<sequence length="219" mass="24522">MEVLEYLAWVAIPALLLIVHIFHRSRLFVVLLCTVNIIIVWLWYNPLHPLFECSSTTTTMYPDGFDLQALNAIADSEASDYYVIPRTDLNAMILDAIPSTTRPWVSNLDRSYTIASANLVSTMIEMDRTNIQSYISEFYDCDDFAFNLFGDVRSVPVTVFVSNKAPVALGVVFGMLPNGIRHAANLYVTLDDGVVCLEPQSDETSSCDEMFSSIDTIII</sequence>
<dbReference type="EMBL" id="BRYA01000399">
    <property type="protein sequence ID" value="GMI48463.1"/>
    <property type="molecule type" value="Genomic_DNA"/>
</dbReference>
<feature type="transmembrane region" description="Helical" evidence="1">
    <location>
        <begin position="6"/>
        <end position="22"/>
    </location>
</feature>
<dbReference type="Pfam" id="PF18021">
    <property type="entry name" value="Agglutinin_C"/>
    <property type="match status" value="1"/>
</dbReference>
<reference evidence="4" key="1">
    <citation type="journal article" date="2023" name="Commun. Biol.">
        <title>Genome analysis of Parmales, the sister group of diatoms, reveals the evolutionary specialization of diatoms from phago-mixotrophs to photoautotrophs.</title>
        <authorList>
            <person name="Ban H."/>
            <person name="Sato S."/>
            <person name="Yoshikawa S."/>
            <person name="Yamada K."/>
            <person name="Nakamura Y."/>
            <person name="Ichinomiya M."/>
            <person name="Sato N."/>
            <person name="Blanc-Mathieu R."/>
            <person name="Endo H."/>
            <person name="Kuwata A."/>
            <person name="Ogata H."/>
        </authorList>
    </citation>
    <scope>NUCLEOTIDE SEQUENCE [LARGE SCALE GENOMIC DNA]</scope>
</reference>
<gene>
    <name evidence="3" type="ORF">TrCOL_g6666</name>
</gene>
<feature type="transmembrane region" description="Helical" evidence="1">
    <location>
        <begin position="27"/>
        <end position="44"/>
    </location>
</feature>
<name>A0A9W7LFR9_9STRA</name>
<protein>
    <recommendedName>
        <fullName evidence="2">Agglutinin C-terminal domain-containing protein</fullName>
    </recommendedName>
</protein>
<organism evidence="3 4">
    <name type="scientific">Triparma columacea</name>
    <dbReference type="NCBI Taxonomy" id="722753"/>
    <lineage>
        <taxon>Eukaryota</taxon>
        <taxon>Sar</taxon>
        <taxon>Stramenopiles</taxon>
        <taxon>Ochrophyta</taxon>
        <taxon>Bolidophyceae</taxon>
        <taxon>Parmales</taxon>
        <taxon>Triparmaceae</taxon>
        <taxon>Triparma</taxon>
    </lineage>
</organism>
<evidence type="ECO:0000259" key="2">
    <source>
        <dbReference type="Pfam" id="PF18021"/>
    </source>
</evidence>
<keyword evidence="4" id="KW-1185">Reference proteome</keyword>